<sequence>MRRFTTVLTILIGIFPLTFGTRFLFDGAGAAAGFGITAAAGGFFPVKGIRDIALGLVVLALFALGQRRPTGIILAVIAIVPITDAIIVSTHGGSLIYALLVHALTAAVMLADAALLLRERPATPETAAAPMATATP</sequence>
<evidence type="ECO:0000256" key="1">
    <source>
        <dbReference type="SAM" id="Phobius"/>
    </source>
</evidence>
<dbReference type="InterPro" id="IPR025363">
    <property type="entry name" value="DUF4267"/>
</dbReference>
<dbReference type="EMBL" id="BAAANF010000010">
    <property type="protein sequence ID" value="GAA1686494.1"/>
    <property type="molecule type" value="Genomic_DNA"/>
</dbReference>
<feature type="transmembrane region" description="Helical" evidence="1">
    <location>
        <begin position="95"/>
        <end position="117"/>
    </location>
</feature>
<keyword evidence="1" id="KW-0812">Transmembrane</keyword>
<evidence type="ECO:0000313" key="2">
    <source>
        <dbReference type="EMBL" id="GAA1686494.1"/>
    </source>
</evidence>
<keyword evidence="3" id="KW-1185">Reference proteome</keyword>
<name>A0ABN2HE90_9ACTN</name>
<evidence type="ECO:0000313" key="3">
    <source>
        <dbReference type="Proteomes" id="UP001500280"/>
    </source>
</evidence>
<proteinExistence type="predicted"/>
<dbReference type="Proteomes" id="UP001500280">
    <property type="component" value="Unassembled WGS sequence"/>
</dbReference>
<gene>
    <name evidence="2" type="ORF">GCM10009745_33860</name>
</gene>
<feature type="transmembrane region" description="Helical" evidence="1">
    <location>
        <begin position="44"/>
        <end position="64"/>
    </location>
</feature>
<keyword evidence="1" id="KW-1133">Transmembrane helix</keyword>
<feature type="transmembrane region" description="Helical" evidence="1">
    <location>
        <begin position="71"/>
        <end position="89"/>
    </location>
</feature>
<keyword evidence="1" id="KW-0472">Membrane</keyword>
<protein>
    <recommendedName>
        <fullName evidence="4">DUF4267 domain-containing protein</fullName>
    </recommendedName>
</protein>
<dbReference type="Pfam" id="PF14087">
    <property type="entry name" value="DUF4267"/>
    <property type="match status" value="1"/>
</dbReference>
<organism evidence="2 3">
    <name type="scientific">Kribbella yunnanensis</name>
    <dbReference type="NCBI Taxonomy" id="190194"/>
    <lineage>
        <taxon>Bacteria</taxon>
        <taxon>Bacillati</taxon>
        <taxon>Actinomycetota</taxon>
        <taxon>Actinomycetes</taxon>
        <taxon>Propionibacteriales</taxon>
        <taxon>Kribbellaceae</taxon>
        <taxon>Kribbella</taxon>
    </lineage>
</organism>
<accession>A0ABN2HE90</accession>
<evidence type="ECO:0008006" key="4">
    <source>
        <dbReference type="Google" id="ProtNLM"/>
    </source>
</evidence>
<dbReference type="RefSeq" id="WP_344152083.1">
    <property type="nucleotide sequence ID" value="NZ_BAAANF010000010.1"/>
</dbReference>
<reference evidence="2 3" key="1">
    <citation type="journal article" date="2019" name="Int. J. Syst. Evol. Microbiol.">
        <title>The Global Catalogue of Microorganisms (GCM) 10K type strain sequencing project: providing services to taxonomists for standard genome sequencing and annotation.</title>
        <authorList>
            <consortium name="The Broad Institute Genomics Platform"/>
            <consortium name="The Broad Institute Genome Sequencing Center for Infectious Disease"/>
            <person name="Wu L."/>
            <person name="Ma J."/>
        </authorList>
    </citation>
    <scope>NUCLEOTIDE SEQUENCE [LARGE SCALE GENOMIC DNA]</scope>
    <source>
        <strain evidence="2 3">JCM 14307</strain>
    </source>
</reference>
<comment type="caution">
    <text evidence="2">The sequence shown here is derived from an EMBL/GenBank/DDBJ whole genome shotgun (WGS) entry which is preliminary data.</text>
</comment>